<accession>M9RTD4</accession>
<gene>
    <name evidence="1" type="ORF">OA238_c30930</name>
</gene>
<dbReference type="STRING" id="391616.OA238_c30930"/>
<dbReference type="EMBL" id="CP003742">
    <property type="protein sequence ID" value="AGI73095.1"/>
    <property type="molecule type" value="Genomic_DNA"/>
</dbReference>
<name>M9RTD4_9RHOB</name>
<dbReference type="KEGG" id="oar:OA238_c30930"/>
<sequence>MMTFVEHKWREILIALGALIFVILVPASDLLNLGEQTGAGRITLANDACLTDAANEGLKETLLLGEVADLVEVLSSTDIGIELIVSVDVQAGGH</sequence>
<dbReference type="Proteomes" id="UP000004688">
    <property type="component" value="Chromosome"/>
</dbReference>
<keyword evidence="2" id="KW-1185">Reference proteome</keyword>
<organism evidence="1 2">
    <name type="scientific">Octadecabacter arcticus 238</name>
    <dbReference type="NCBI Taxonomy" id="391616"/>
    <lineage>
        <taxon>Bacteria</taxon>
        <taxon>Pseudomonadati</taxon>
        <taxon>Pseudomonadota</taxon>
        <taxon>Alphaproteobacteria</taxon>
        <taxon>Rhodobacterales</taxon>
        <taxon>Roseobacteraceae</taxon>
        <taxon>Octadecabacter</taxon>
    </lineage>
</organism>
<dbReference type="HOGENOM" id="CLU_2383296_0_0_5"/>
<proteinExistence type="predicted"/>
<dbReference type="RefSeq" id="WP_015496120.1">
    <property type="nucleotide sequence ID" value="NC_020908.1"/>
</dbReference>
<dbReference type="AlphaFoldDB" id="M9RTD4"/>
<protein>
    <submittedName>
        <fullName evidence="1">Uncharacterized protein</fullName>
    </submittedName>
</protein>
<reference evidence="1 2" key="1">
    <citation type="journal article" date="2013" name="PLoS ONE">
        <title>Poles Apart: Arctic and Antarctic Octadecabacter strains Share High Genome Plasticity and a New Type of Xanthorhodopsin.</title>
        <authorList>
            <person name="Vollmers J."/>
            <person name="Voget S."/>
            <person name="Dietrich S."/>
            <person name="Gollnow K."/>
            <person name="Smits M."/>
            <person name="Meyer K."/>
            <person name="Brinkhoff T."/>
            <person name="Simon M."/>
            <person name="Daniel R."/>
        </authorList>
    </citation>
    <scope>NUCLEOTIDE SEQUENCE [LARGE SCALE GENOMIC DNA]</scope>
    <source>
        <strain evidence="1 2">238</strain>
    </source>
</reference>
<evidence type="ECO:0000313" key="1">
    <source>
        <dbReference type="EMBL" id="AGI73095.1"/>
    </source>
</evidence>
<evidence type="ECO:0000313" key="2">
    <source>
        <dbReference type="Proteomes" id="UP000004688"/>
    </source>
</evidence>